<dbReference type="EMBL" id="BAAAHQ010000036">
    <property type="protein sequence ID" value="GAA0944682.1"/>
    <property type="molecule type" value="Genomic_DNA"/>
</dbReference>
<feature type="transmembrane region" description="Helical" evidence="1">
    <location>
        <begin position="20"/>
        <end position="38"/>
    </location>
</feature>
<reference evidence="3" key="1">
    <citation type="journal article" date="2019" name="Int. J. Syst. Evol. Microbiol.">
        <title>The Global Catalogue of Microorganisms (GCM) 10K type strain sequencing project: providing services to taxonomists for standard genome sequencing and annotation.</title>
        <authorList>
            <consortium name="The Broad Institute Genomics Platform"/>
            <consortium name="The Broad Institute Genome Sequencing Center for Infectious Disease"/>
            <person name="Wu L."/>
            <person name="Ma J."/>
        </authorList>
    </citation>
    <scope>NUCLEOTIDE SEQUENCE [LARGE SCALE GENOMIC DNA]</scope>
    <source>
        <strain evidence="3">JCM 11136</strain>
    </source>
</reference>
<keyword evidence="1" id="KW-0812">Transmembrane</keyword>
<keyword evidence="3" id="KW-1185">Reference proteome</keyword>
<keyword evidence="1" id="KW-1133">Transmembrane helix</keyword>
<name>A0ABP4B1H9_9ACTN</name>
<gene>
    <name evidence="2" type="ORF">GCM10009560_58890</name>
</gene>
<evidence type="ECO:0000313" key="3">
    <source>
        <dbReference type="Proteomes" id="UP001501578"/>
    </source>
</evidence>
<dbReference type="RefSeq" id="WP_343953366.1">
    <property type="nucleotide sequence ID" value="NZ_BAAAHQ010000036.1"/>
</dbReference>
<proteinExistence type="predicted"/>
<organism evidence="2 3">
    <name type="scientific">Nonomuraea longicatena</name>
    <dbReference type="NCBI Taxonomy" id="83682"/>
    <lineage>
        <taxon>Bacteria</taxon>
        <taxon>Bacillati</taxon>
        <taxon>Actinomycetota</taxon>
        <taxon>Actinomycetes</taxon>
        <taxon>Streptosporangiales</taxon>
        <taxon>Streptosporangiaceae</taxon>
        <taxon>Nonomuraea</taxon>
    </lineage>
</organism>
<accession>A0ABP4B1H9</accession>
<keyword evidence="1" id="KW-0472">Membrane</keyword>
<protein>
    <submittedName>
        <fullName evidence="2">Uncharacterized protein</fullName>
    </submittedName>
</protein>
<comment type="caution">
    <text evidence="2">The sequence shown here is derived from an EMBL/GenBank/DDBJ whole genome shotgun (WGS) entry which is preliminary data.</text>
</comment>
<sequence>MIVLLVQSLPTTEGVAAARGVLSLLAVFAFWAMVVAVRQLGRVVTVLLRLLLLAFAVTAFGALAVAVVAQFALGAGLR</sequence>
<evidence type="ECO:0000313" key="2">
    <source>
        <dbReference type="EMBL" id="GAA0944682.1"/>
    </source>
</evidence>
<feature type="transmembrane region" description="Helical" evidence="1">
    <location>
        <begin position="50"/>
        <end position="73"/>
    </location>
</feature>
<dbReference type="Proteomes" id="UP001501578">
    <property type="component" value="Unassembled WGS sequence"/>
</dbReference>
<evidence type="ECO:0000256" key="1">
    <source>
        <dbReference type="SAM" id="Phobius"/>
    </source>
</evidence>